<gene>
    <name evidence="16" type="ORF">SAMN04490244_10166</name>
</gene>
<dbReference type="InterPro" id="IPR000297">
    <property type="entry name" value="PPIase_PpiC"/>
</dbReference>
<evidence type="ECO:0000256" key="6">
    <source>
        <dbReference type="ARBA" id="ARBA00022989"/>
    </source>
</evidence>
<evidence type="ECO:0000256" key="11">
    <source>
        <dbReference type="ARBA" id="ARBA00038408"/>
    </source>
</evidence>
<dbReference type="Proteomes" id="UP000198885">
    <property type="component" value="Unassembled WGS sequence"/>
</dbReference>
<evidence type="ECO:0000256" key="9">
    <source>
        <dbReference type="ARBA" id="ARBA00030642"/>
    </source>
</evidence>
<reference evidence="16 17" key="1">
    <citation type="submission" date="2016-10" db="EMBL/GenBank/DDBJ databases">
        <authorList>
            <person name="de Groot N.N."/>
        </authorList>
    </citation>
    <scope>NUCLEOTIDE SEQUENCE [LARGE SCALE GENOMIC DNA]</scope>
    <source>
        <strain evidence="16 17">DSM 23042</strain>
    </source>
</reference>
<dbReference type="Gene3D" id="1.10.4030.10">
    <property type="entry name" value="Porin chaperone SurA, peptide-binding domain"/>
    <property type="match status" value="1"/>
</dbReference>
<dbReference type="RefSeq" id="WP_092686722.1">
    <property type="nucleotide sequence ID" value="NZ_FOGU01000001.1"/>
</dbReference>
<name>A0A1H9P7U7_9RHOB</name>
<keyword evidence="8" id="KW-0143">Chaperone</keyword>
<sequence length="614" mass="66243">MVKGAKNPASKLVVWVILVLLIVGLAGFGATNFGGSVDSVGRVGDTEISVDRYSRAMQQRLRSIRQQTGQQLSFSEAQQFGLDRAVLSQVVSQTALEDETDRVGLSVGDSAVRDEILAISAFQGLDGEFDRTAYEQALEQSGLTVAEFEARIRSDTARSLLEGAVVGGLRPVDAFTATLFDYARETRSLTWAALGADDLEEPLPEPSEAQLEEYHAQNEDTFTLPERREITYISLTPEMLIDEVEVPEDELRALYEARIDDYVQPERRLVERLVFDSESAAQEAADAIEAGDTTFDAVVDSRGLSMADVDLGDVARSDLGDAAGEAVFGLDSPGIAGPVQSSLGPALFRMNGILQRQEVSFEEAREELRGELAVETAANRVADRTERIDDLLASGATLDEIADETGMEPGQITWSQGDTDGIAANEGFREAASSAQPGDFPELLELGDDGLFALRVDEILEPSVQPFEEVRDRVADLWRQQTLRDRLVAQAEALLQDSSLEDVEGLDLREATDLTRDGTVEGAPDDMVAAAFEMAEGDVRALPAPDGAVLVRLDTITAPDGDTAEAQATKSAFAERAAQAMSQDALDAFTSAIQNRAGLQLDQQAISAVNAQFQ</sequence>
<evidence type="ECO:0000313" key="16">
    <source>
        <dbReference type="EMBL" id="SER44394.1"/>
    </source>
</evidence>
<dbReference type="Pfam" id="PF13145">
    <property type="entry name" value="Rotamase_2"/>
    <property type="match status" value="1"/>
</dbReference>
<evidence type="ECO:0000256" key="2">
    <source>
        <dbReference type="ARBA" id="ARBA00018370"/>
    </source>
</evidence>
<keyword evidence="17" id="KW-1185">Reference proteome</keyword>
<proteinExistence type="inferred from homology"/>
<dbReference type="PANTHER" id="PTHR47529:SF1">
    <property type="entry name" value="PERIPLASMIC CHAPERONE PPID"/>
    <property type="match status" value="1"/>
</dbReference>
<protein>
    <recommendedName>
        <fullName evidence="2">Parvulin-like PPIase</fullName>
    </recommendedName>
    <alternativeName>
        <fullName evidence="9">Peptidyl-prolyl cis-trans isomerase plp</fullName>
    </alternativeName>
    <alternativeName>
        <fullName evidence="12">Periplasmic chaperone PpiD</fullName>
    </alternativeName>
    <alternativeName>
        <fullName evidence="13">Periplasmic folding chaperone</fullName>
    </alternativeName>
    <alternativeName>
        <fullName evidence="10">Rotamase plp</fullName>
    </alternativeName>
</protein>
<dbReference type="PANTHER" id="PTHR47529">
    <property type="entry name" value="PEPTIDYL-PROLYL CIS-TRANS ISOMERASE D"/>
    <property type="match status" value="1"/>
</dbReference>
<keyword evidence="16" id="KW-0413">Isomerase</keyword>
<dbReference type="InterPro" id="IPR027304">
    <property type="entry name" value="Trigger_fact/SurA_dom_sf"/>
</dbReference>
<dbReference type="Pfam" id="PF13624">
    <property type="entry name" value="SurA_N_3"/>
    <property type="match status" value="1"/>
</dbReference>
<dbReference type="GO" id="GO:0005886">
    <property type="term" value="C:plasma membrane"/>
    <property type="evidence" value="ECO:0007669"/>
    <property type="project" value="UniProtKB-SubCell"/>
</dbReference>
<dbReference type="InterPro" id="IPR046357">
    <property type="entry name" value="PPIase_dom_sf"/>
</dbReference>
<evidence type="ECO:0000256" key="5">
    <source>
        <dbReference type="ARBA" id="ARBA00022692"/>
    </source>
</evidence>
<evidence type="ECO:0000313" key="17">
    <source>
        <dbReference type="Proteomes" id="UP000198885"/>
    </source>
</evidence>
<evidence type="ECO:0000256" key="4">
    <source>
        <dbReference type="ARBA" id="ARBA00022519"/>
    </source>
</evidence>
<evidence type="ECO:0000256" key="7">
    <source>
        <dbReference type="ARBA" id="ARBA00023136"/>
    </source>
</evidence>
<dbReference type="InterPro" id="IPR052029">
    <property type="entry name" value="PpiD_chaperone"/>
</dbReference>
<evidence type="ECO:0000259" key="15">
    <source>
        <dbReference type="Pfam" id="PF13145"/>
    </source>
</evidence>
<keyword evidence="5 14" id="KW-0812">Transmembrane</keyword>
<keyword evidence="3" id="KW-1003">Cell membrane</keyword>
<organism evidence="16 17">
    <name type="scientific">Tranquillimonas rosea</name>
    <dbReference type="NCBI Taxonomy" id="641238"/>
    <lineage>
        <taxon>Bacteria</taxon>
        <taxon>Pseudomonadati</taxon>
        <taxon>Pseudomonadota</taxon>
        <taxon>Alphaproteobacteria</taxon>
        <taxon>Rhodobacterales</taxon>
        <taxon>Roseobacteraceae</taxon>
        <taxon>Tranquillimonas</taxon>
    </lineage>
</organism>
<dbReference type="AlphaFoldDB" id="A0A1H9P7U7"/>
<dbReference type="Gene3D" id="3.10.50.40">
    <property type="match status" value="1"/>
</dbReference>
<accession>A0A1H9P7U7</accession>
<evidence type="ECO:0000256" key="12">
    <source>
        <dbReference type="ARBA" id="ARBA00040743"/>
    </source>
</evidence>
<dbReference type="EMBL" id="FOGU01000001">
    <property type="protein sequence ID" value="SER44394.1"/>
    <property type="molecule type" value="Genomic_DNA"/>
</dbReference>
<keyword evidence="4" id="KW-0997">Cell inner membrane</keyword>
<dbReference type="SUPFAM" id="SSF54534">
    <property type="entry name" value="FKBP-like"/>
    <property type="match status" value="1"/>
</dbReference>
<dbReference type="GO" id="GO:0003755">
    <property type="term" value="F:peptidyl-prolyl cis-trans isomerase activity"/>
    <property type="evidence" value="ECO:0007669"/>
    <property type="project" value="InterPro"/>
</dbReference>
<dbReference type="SUPFAM" id="SSF109998">
    <property type="entry name" value="Triger factor/SurA peptide-binding domain-like"/>
    <property type="match status" value="1"/>
</dbReference>
<evidence type="ECO:0000256" key="14">
    <source>
        <dbReference type="SAM" id="Phobius"/>
    </source>
</evidence>
<feature type="domain" description="PpiC" evidence="15">
    <location>
        <begin position="246"/>
        <end position="366"/>
    </location>
</feature>
<evidence type="ECO:0000256" key="8">
    <source>
        <dbReference type="ARBA" id="ARBA00023186"/>
    </source>
</evidence>
<comment type="similarity">
    <text evidence="11">Belongs to the PpiD chaperone family.</text>
</comment>
<keyword evidence="7 14" id="KW-0472">Membrane</keyword>
<evidence type="ECO:0000256" key="3">
    <source>
        <dbReference type="ARBA" id="ARBA00022475"/>
    </source>
</evidence>
<dbReference type="STRING" id="641238.SAMN04490244_10166"/>
<dbReference type="OrthoDB" id="9768393at2"/>
<evidence type="ECO:0000256" key="13">
    <source>
        <dbReference type="ARBA" id="ARBA00042775"/>
    </source>
</evidence>
<evidence type="ECO:0000256" key="1">
    <source>
        <dbReference type="ARBA" id="ARBA00004382"/>
    </source>
</evidence>
<keyword evidence="6 14" id="KW-1133">Transmembrane helix</keyword>
<feature type="transmembrane region" description="Helical" evidence="14">
    <location>
        <begin position="12"/>
        <end position="30"/>
    </location>
</feature>
<comment type="subcellular location">
    <subcellularLocation>
        <location evidence="1">Cell inner membrane</location>
        <topology evidence="1">Single-pass type II membrane protein</topology>
        <orientation evidence="1">Periplasmic side</orientation>
    </subcellularLocation>
</comment>
<evidence type="ECO:0000256" key="10">
    <source>
        <dbReference type="ARBA" id="ARBA00031484"/>
    </source>
</evidence>